<feature type="transmembrane region" description="Helical" evidence="1">
    <location>
        <begin position="6"/>
        <end position="26"/>
    </location>
</feature>
<keyword evidence="3" id="KW-1185">Reference proteome</keyword>
<evidence type="ECO:0000313" key="2">
    <source>
        <dbReference type="EMBL" id="VVC29374.1"/>
    </source>
</evidence>
<dbReference type="AlphaFoldDB" id="A0A5E4MD65"/>
<protein>
    <submittedName>
        <fullName evidence="2">Uncharacterized protein</fullName>
    </submittedName>
</protein>
<name>A0A5E4MD65_9HEMI</name>
<proteinExistence type="predicted"/>
<gene>
    <name evidence="2" type="ORF">CINCED_3A020905</name>
</gene>
<sequence>MVFHFIPVIVLLYIILILTYAGLSCAPYDTKNQWRRLEAIRITAVRTIIELPLSKVPDPSQQIVLHNFFSNFEHIENLRRSDQSVPINNNLKPRFLQWTLKH</sequence>
<organism evidence="2 3">
    <name type="scientific">Cinara cedri</name>
    <dbReference type="NCBI Taxonomy" id="506608"/>
    <lineage>
        <taxon>Eukaryota</taxon>
        <taxon>Metazoa</taxon>
        <taxon>Ecdysozoa</taxon>
        <taxon>Arthropoda</taxon>
        <taxon>Hexapoda</taxon>
        <taxon>Insecta</taxon>
        <taxon>Pterygota</taxon>
        <taxon>Neoptera</taxon>
        <taxon>Paraneoptera</taxon>
        <taxon>Hemiptera</taxon>
        <taxon>Sternorrhyncha</taxon>
        <taxon>Aphidomorpha</taxon>
        <taxon>Aphidoidea</taxon>
        <taxon>Aphididae</taxon>
        <taxon>Lachninae</taxon>
        <taxon>Cinara</taxon>
    </lineage>
</organism>
<evidence type="ECO:0000313" key="3">
    <source>
        <dbReference type="Proteomes" id="UP000325440"/>
    </source>
</evidence>
<keyword evidence="1" id="KW-0472">Membrane</keyword>
<dbReference type="Proteomes" id="UP000325440">
    <property type="component" value="Unassembled WGS sequence"/>
</dbReference>
<keyword evidence="1" id="KW-1133">Transmembrane helix</keyword>
<dbReference type="EMBL" id="CABPRJ010000491">
    <property type="protein sequence ID" value="VVC29374.1"/>
    <property type="molecule type" value="Genomic_DNA"/>
</dbReference>
<keyword evidence="1" id="KW-0812">Transmembrane</keyword>
<accession>A0A5E4MD65</accession>
<reference evidence="2 3" key="1">
    <citation type="submission" date="2019-08" db="EMBL/GenBank/DDBJ databases">
        <authorList>
            <person name="Alioto T."/>
            <person name="Alioto T."/>
            <person name="Gomez Garrido J."/>
        </authorList>
    </citation>
    <scope>NUCLEOTIDE SEQUENCE [LARGE SCALE GENOMIC DNA]</scope>
</reference>
<evidence type="ECO:0000256" key="1">
    <source>
        <dbReference type="SAM" id="Phobius"/>
    </source>
</evidence>